<dbReference type="EMBL" id="MN739654">
    <property type="protein sequence ID" value="QHT18368.1"/>
    <property type="molecule type" value="Genomic_DNA"/>
</dbReference>
<evidence type="ECO:0000313" key="2">
    <source>
        <dbReference type="EMBL" id="QHT18368.1"/>
    </source>
</evidence>
<protein>
    <submittedName>
        <fullName evidence="2">Uncharacterized protein</fullName>
    </submittedName>
</protein>
<proteinExistence type="predicted"/>
<sequence length="79" mass="8265">MSPVSPLAPVPLVPVPPPPEEGPVGPVAPFNPPYGKSDHTRTPSPILKKRVSDSNPSSPMAKTGSVPNHSAAVPRRNWS</sequence>
<dbReference type="AlphaFoldDB" id="A0A6C0DN75"/>
<feature type="compositionally biased region" description="Pro residues" evidence="1">
    <location>
        <begin position="1"/>
        <end position="21"/>
    </location>
</feature>
<organism evidence="2">
    <name type="scientific">viral metagenome</name>
    <dbReference type="NCBI Taxonomy" id="1070528"/>
    <lineage>
        <taxon>unclassified sequences</taxon>
        <taxon>metagenomes</taxon>
        <taxon>organismal metagenomes</taxon>
    </lineage>
</organism>
<evidence type="ECO:0000256" key="1">
    <source>
        <dbReference type="SAM" id="MobiDB-lite"/>
    </source>
</evidence>
<name>A0A6C0DN75_9ZZZZ</name>
<accession>A0A6C0DN75</accession>
<reference evidence="2" key="1">
    <citation type="journal article" date="2020" name="Nature">
        <title>Giant virus diversity and host interactions through global metagenomics.</title>
        <authorList>
            <person name="Schulz F."/>
            <person name="Roux S."/>
            <person name="Paez-Espino D."/>
            <person name="Jungbluth S."/>
            <person name="Walsh D.A."/>
            <person name="Denef V.J."/>
            <person name="McMahon K.D."/>
            <person name="Konstantinidis K.T."/>
            <person name="Eloe-Fadrosh E.A."/>
            <person name="Kyrpides N.C."/>
            <person name="Woyke T."/>
        </authorList>
    </citation>
    <scope>NUCLEOTIDE SEQUENCE</scope>
    <source>
        <strain evidence="2">GVMAG-M-3300023174-46</strain>
    </source>
</reference>
<feature type="region of interest" description="Disordered" evidence="1">
    <location>
        <begin position="1"/>
        <end position="79"/>
    </location>
</feature>
<feature type="compositionally biased region" description="Polar residues" evidence="1">
    <location>
        <begin position="53"/>
        <end position="68"/>
    </location>
</feature>